<dbReference type="EMBL" id="LLXI01004395">
    <property type="protein sequence ID" value="PKY60579.1"/>
    <property type="molecule type" value="Genomic_DNA"/>
</dbReference>
<comment type="caution">
    <text evidence="2">The sequence shown here is derived from an EMBL/GenBank/DDBJ whole genome shotgun (WGS) entry which is preliminary data.</text>
</comment>
<evidence type="ECO:0000313" key="2">
    <source>
        <dbReference type="EMBL" id="PKY60579.1"/>
    </source>
</evidence>
<feature type="region of interest" description="Disordered" evidence="1">
    <location>
        <begin position="1"/>
        <end position="29"/>
    </location>
</feature>
<evidence type="ECO:0000256" key="1">
    <source>
        <dbReference type="SAM" id="MobiDB-lite"/>
    </source>
</evidence>
<evidence type="ECO:0000313" key="3">
    <source>
        <dbReference type="Proteomes" id="UP000234323"/>
    </source>
</evidence>
<organism evidence="2 3">
    <name type="scientific">Rhizophagus irregularis</name>
    <dbReference type="NCBI Taxonomy" id="588596"/>
    <lineage>
        <taxon>Eukaryota</taxon>
        <taxon>Fungi</taxon>
        <taxon>Fungi incertae sedis</taxon>
        <taxon>Mucoromycota</taxon>
        <taxon>Glomeromycotina</taxon>
        <taxon>Glomeromycetes</taxon>
        <taxon>Glomerales</taxon>
        <taxon>Glomeraceae</taxon>
        <taxon>Rhizophagus</taxon>
    </lineage>
</organism>
<reference evidence="2 3" key="1">
    <citation type="submission" date="2015-10" db="EMBL/GenBank/DDBJ databases">
        <title>Genome analyses suggest a sexual origin of heterokaryosis in a supposedly ancient asexual fungus.</title>
        <authorList>
            <person name="Ropars J."/>
            <person name="Sedzielewska K."/>
            <person name="Noel J."/>
            <person name="Charron P."/>
            <person name="Farinelli L."/>
            <person name="Marton T."/>
            <person name="Kruger M."/>
            <person name="Pelin A."/>
            <person name="Brachmann A."/>
            <person name="Corradi N."/>
        </authorList>
    </citation>
    <scope>NUCLEOTIDE SEQUENCE [LARGE SCALE GENOMIC DNA]</scope>
    <source>
        <strain evidence="2 3">A4</strain>
    </source>
</reference>
<name>A0A2I1HNX2_9GLOM</name>
<feature type="compositionally biased region" description="Basic and acidic residues" evidence="1">
    <location>
        <begin position="136"/>
        <end position="166"/>
    </location>
</feature>
<accession>A0A2I1HNX2</accession>
<protein>
    <submittedName>
        <fullName evidence="2">Uncharacterized protein</fullName>
    </submittedName>
</protein>
<gene>
    <name evidence="2" type="ORF">RhiirA4_484443</name>
</gene>
<feature type="region of interest" description="Disordered" evidence="1">
    <location>
        <begin position="136"/>
        <end position="180"/>
    </location>
</feature>
<sequence>MDPKNSNRGPFGDLKRRKRRIGREKYHQRGIKTEIRKIRTLGSASRRDRLELEIIIEERSHGINPQRNQRPVKVEATEEEEAFRAKGEMSGEQVKKCSRVSMNIPQLGQSESSAYRSGYRYHKRDIKVNVQSMKEYEERKGSNRDKPNISKSIHISEKFRQKETGSTRRGTPFRESQTSGENWISSIILDNLKGAIDE</sequence>
<dbReference type="Proteomes" id="UP000234323">
    <property type="component" value="Unassembled WGS sequence"/>
</dbReference>
<dbReference type="AlphaFoldDB" id="A0A2I1HNX2"/>
<keyword evidence="3" id="KW-1185">Reference proteome</keyword>
<proteinExistence type="predicted"/>